<organism evidence="1 2">
    <name type="scientific">Trichomalopsis sarcophagae</name>
    <dbReference type="NCBI Taxonomy" id="543379"/>
    <lineage>
        <taxon>Eukaryota</taxon>
        <taxon>Metazoa</taxon>
        <taxon>Ecdysozoa</taxon>
        <taxon>Arthropoda</taxon>
        <taxon>Hexapoda</taxon>
        <taxon>Insecta</taxon>
        <taxon>Pterygota</taxon>
        <taxon>Neoptera</taxon>
        <taxon>Endopterygota</taxon>
        <taxon>Hymenoptera</taxon>
        <taxon>Apocrita</taxon>
        <taxon>Proctotrupomorpha</taxon>
        <taxon>Chalcidoidea</taxon>
        <taxon>Pteromalidae</taxon>
        <taxon>Pteromalinae</taxon>
        <taxon>Trichomalopsis</taxon>
    </lineage>
</organism>
<evidence type="ECO:0000313" key="1">
    <source>
        <dbReference type="EMBL" id="OXU21766.1"/>
    </source>
</evidence>
<evidence type="ECO:0008006" key="3">
    <source>
        <dbReference type="Google" id="ProtNLM"/>
    </source>
</evidence>
<reference evidence="1 2" key="1">
    <citation type="journal article" date="2017" name="Curr. Biol.">
        <title>The Evolution of Venom by Co-option of Single-Copy Genes.</title>
        <authorList>
            <person name="Martinson E.O."/>
            <person name="Mrinalini"/>
            <person name="Kelkar Y.D."/>
            <person name="Chang C.H."/>
            <person name="Werren J.H."/>
        </authorList>
    </citation>
    <scope>NUCLEOTIDE SEQUENCE [LARGE SCALE GENOMIC DNA]</scope>
    <source>
        <strain evidence="1 2">Alberta</strain>
        <tissue evidence="1">Whole body</tissue>
    </source>
</reference>
<keyword evidence="2" id="KW-1185">Reference proteome</keyword>
<proteinExistence type="predicted"/>
<sequence>MDSTQKIIVKHLLSSHYYDFMFDVGQIKHGDQDSINNFFEIVKKEIKEKENVDVDVDKLKSKWYNMRRKFVDINLKKSRRQKISAAQETFYEYLIFLEDYISHKNEPVYKSLNKKAVQQRVYDIVTGHTFEEPHEQVEVVEEADVDDNSDNSEFDLQDYPDVNHIFHDNNRETPDLTAPEGDKVCEEVHEEAAASKNIEETSELEILEGYEDVVIMNLVSNMNENQILSTSQVQPTQNQFLFQEPIVQKQDIDSRQANKQVLSNPAINVSVEIPGNNNLLPSCIDTVHRHEFQISSVRLNNDKLNFKIKNDLVEEAVNIIYSALMESTSKTLRAIRFHFIIDAVNNFINSVSHIQITN</sequence>
<protein>
    <recommendedName>
        <fullName evidence="3">MADF domain-containing protein</fullName>
    </recommendedName>
</protein>
<dbReference type="AlphaFoldDB" id="A0A232ETZ6"/>
<name>A0A232ETZ6_9HYME</name>
<dbReference type="EMBL" id="NNAY01002228">
    <property type="protein sequence ID" value="OXU21766.1"/>
    <property type="molecule type" value="Genomic_DNA"/>
</dbReference>
<dbReference type="Proteomes" id="UP000215335">
    <property type="component" value="Unassembled WGS sequence"/>
</dbReference>
<evidence type="ECO:0000313" key="2">
    <source>
        <dbReference type="Proteomes" id="UP000215335"/>
    </source>
</evidence>
<comment type="caution">
    <text evidence="1">The sequence shown here is derived from an EMBL/GenBank/DDBJ whole genome shotgun (WGS) entry which is preliminary data.</text>
</comment>
<accession>A0A232ETZ6</accession>
<gene>
    <name evidence="1" type="ORF">TSAR_011397</name>
</gene>